<accession>A0ABQ8JL47</accession>
<name>A0ABQ8JL47_DERPT</name>
<evidence type="ECO:0000256" key="1">
    <source>
        <dbReference type="SAM" id="SignalP"/>
    </source>
</evidence>
<sequence>MNEFFFVFALNLLALNKIRELITFGWRICWWILVTGKFCPKISNVLILPSSIFSFFREKQITCLLFILVFTPTDQTIKLTVEASNSEHVINLNCINK</sequence>
<protein>
    <submittedName>
        <fullName evidence="2">Uncharacterized protein</fullName>
    </submittedName>
</protein>
<dbReference type="EMBL" id="NJHN03000034">
    <property type="protein sequence ID" value="KAH9423147.1"/>
    <property type="molecule type" value="Genomic_DNA"/>
</dbReference>
<evidence type="ECO:0000313" key="2">
    <source>
        <dbReference type="EMBL" id="KAH9423147.1"/>
    </source>
</evidence>
<feature type="chain" id="PRO_5046110010" evidence="1">
    <location>
        <begin position="21"/>
        <end position="97"/>
    </location>
</feature>
<reference evidence="2 3" key="2">
    <citation type="journal article" date="2022" name="Mol. Biol. Evol.">
        <title>Comparative Genomics Reveals Insights into the Divergent Evolution of Astigmatic Mites and Household Pest Adaptations.</title>
        <authorList>
            <person name="Xiong Q."/>
            <person name="Wan A.T."/>
            <person name="Liu X."/>
            <person name="Fung C.S."/>
            <person name="Xiao X."/>
            <person name="Malainual N."/>
            <person name="Hou J."/>
            <person name="Wang L."/>
            <person name="Wang M."/>
            <person name="Yang K.Y."/>
            <person name="Cui Y."/>
            <person name="Leung E.L."/>
            <person name="Nong W."/>
            <person name="Shin S.K."/>
            <person name="Au S.W."/>
            <person name="Jeong K.Y."/>
            <person name="Chew F.T."/>
            <person name="Hui J.H."/>
            <person name="Leung T.F."/>
            <person name="Tungtrongchitr A."/>
            <person name="Zhong N."/>
            <person name="Liu Z."/>
            <person name="Tsui S.K."/>
        </authorList>
    </citation>
    <scope>NUCLEOTIDE SEQUENCE [LARGE SCALE GENOMIC DNA]</scope>
    <source>
        <strain evidence="2">Derp</strain>
    </source>
</reference>
<proteinExistence type="predicted"/>
<reference evidence="2 3" key="1">
    <citation type="journal article" date="2018" name="J. Allergy Clin. Immunol.">
        <title>High-quality assembly of Dermatophagoides pteronyssinus genome and transcriptome reveals a wide range of novel allergens.</title>
        <authorList>
            <person name="Liu X.Y."/>
            <person name="Yang K.Y."/>
            <person name="Wang M.Q."/>
            <person name="Kwok J.S."/>
            <person name="Zeng X."/>
            <person name="Yang Z."/>
            <person name="Xiao X.J."/>
            <person name="Lau C.P."/>
            <person name="Li Y."/>
            <person name="Huang Z.M."/>
            <person name="Ba J.G."/>
            <person name="Yim A.K."/>
            <person name="Ouyang C.Y."/>
            <person name="Ngai S.M."/>
            <person name="Chan T.F."/>
            <person name="Leung E.L."/>
            <person name="Liu L."/>
            <person name="Liu Z.G."/>
            <person name="Tsui S.K."/>
        </authorList>
    </citation>
    <scope>NUCLEOTIDE SEQUENCE [LARGE SCALE GENOMIC DNA]</scope>
    <source>
        <strain evidence="2">Derp</strain>
    </source>
</reference>
<keyword evidence="1" id="KW-0732">Signal</keyword>
<dbReference type="Proteomes" id="UP000887458">
    <property type="component" value="Unassembled WGS sequence"/>
</dbReference>
<comment type="caution">
    <text evidence="2">The sequence shown here is derived from an EMBL/GenBank/DDBJ whole genome shotgun (WGS) entry which is preliminary data.</text>
</comment>
<keyword evidence="3" id="KW-1185">Reference proteome</keyword>
<feature type="signal peptide" evidence="1">
    <location>
        <begin position="1"/>
        <end position="20"/>
    </location>
</feature>
<evidence type="ECO:0000313" key="3">
    <source>
        <dbReference type="Proteomes" id="UP000887458"/>
    </source>
</evidence>
<gene>
    <name evidence="2" type="ORF">DERP_007741</name>
</gene>
<organism evidence="2 3">
    <name type="scientific">Dermatophagoides pteronyssinus</name>
    <name type="common">European house dust mite</name>
    <dbReference type="NCBI Taxonomy" id="6956"/>
    <lineage>
        <taxon>Eukaryota</taxon>
        <taxon>Metazoa</taxon>
        <taxon>Ecdysozoa</taxon>
        <taxon>Arthropoda</taxon>
        <taxon>Chelicerata</taxon>
        <taxon>Arachnida</taxon>
        <taxon>Acari</taxon>
        <taxon>Acariformes</taxon>
        <taxon>Sarcoptiformes</taxon>
        <taxon>Astigmata</taxon>
        <taxon>Psoroptidia</taxon>
        <taxon>Analgoidea</taxon>
        <taxon>Pyroglyphidae</taxon>
        <taxon>Dermatophagoidinae</taxon>
        <taxon>Dermatophagoides</taxon>
    </lineage>
</organism>